<proteinExistence type="predicted"/>
<organism evidence="2 3">
    <name type="scientific">Puccinia triticina</name>
    <dbReference type="NCBI Taxonomy" id="208348"/>
    <lineage>
        <taxon>Eukaryota</taxon>
        <taxon>Fungi</taxon>
        <taxon>Dikarya</taxon>
        <taxon>Basidiomycota</taxon>
        <taxon>Pucciniomycotina</taxon>
        <taxon>Pucciniomycetes</taxon>
        <taxon>Pucciniales</taxon>
        <taxon>Pucciniaceae</taxon>
        <taxon>Puccinia</taxon>
    </lineage>
</organism>
<dbReference type="EMBL" id="CP110421">
    <property type="protein sequence ID" value="WAQ80700.1"/>
    <property type="molecule type" value="Genomic_DNA"/>
</dbReference>
<evidence type="ECO:0000313" key="3">
    <source>
        <dbReference type="Proteomes" id="UP001164743"/>
    </source>
</evidence>
<name>A0ABY7C7D2_9BASI</name>
<evidence type="ECO:0000256" key="1">
    <source>
        <dbReference type="SAM" id="MobiDB-lite"/>
    </source>
</evidence>
<reference evidence="2" key="1">
    <citation type="submission" date="2022-10" db="EMBL/GenBank/DDBJ databases">
        <title>Puccinia triticina Genome sequencing and assembly.</title>
        <authorList>
            <person name="Li C."/>
        </authorList>
    </citation>
    <scope>NUCLEOTIDE SEQUENCE</scope>
    <source>
        <strain evidence="2">Pt15</strain>
    </source>
</reference>
<gene>
    <name evidence="2" type="ORF">PtA15_1A38</name>
</gene>
<keyword evidence="3" id="KW-1185">Reference proteome</keyword>
<dbReference type="GeneID" id="77806296"/>
<dbReference type="Proteomes" id="UP001164743">
    <property type="component" value="Chromosome 1A"/>
</dbReference>
<dbReference type="RefSeq" id="XP_053016255.1">
    <property type="nucleotide sequence ID" value="XM_053165412.1"/>
</dbReference>
<evidence type="ECO:0000313" key="2">
    <source>
        <dbReference type="EMBL" id="WAQ80700.1"/>
    </source>
</evidence>
<protein>
    <submittedName>
        <fullName evidence="2">Uncharacterized protein</fullName>
    </submittedName>
</protein>
<feature type="region of interest" description="Disordered" evidence="1">
    <location>
        <begin position="173"/>
        <end position="212"/>
    </location>
</feature>
<accession>A0ABY7C7D2</accession>
<sequence length="248" mass="27773">MLSEFRYVHTALDPESSMELSNILHQPKLLYIILSQLSGFCRVKHLIRAHPSLRPDTCLPEITASPSSLATYYSSVQPIWQPPMAMDPAHRTAAQSQSASQSSSEAYCGVSRNETTQPGNLKITAKSVLFVVFPSICAILCSVNAQTHHPLICMKKRKETCIFEFHSSSTQLAPGCAPRRPPRAHRHPVLPGLPICATPPQESRSERNGGRTTLARLYTNRRRVMYILLRRGRQCEPCDEDIDQPDVR</sequence>